<comment type="caution">
    <text evidence="2">The sequence shown here is derived from an EMBL/GenBank/DDBJ whole genome shotgun (WGS) entry which is preliminary data.</text>
</comment>
<evidence type="ECO:0000313" key="2">
    <source>
        <dbReference type="EMBL" id="KAG7319230.1"/>
    </source>
</evidence>
<keyword evidence="3" id="KW-1185">Reference proteome</keyword>
<reference evidence="2 3" key="1">
    <citation type="submission" date="2021-06" db="EMBL/GenBank/DDBJ databases">
        <title>Chromosome-level genome assembly of the red-tail catfish (Hemibagrus wyckioides).</title>
        <authorList>
            <person name="Shao F."/>
        </authorList>
    </citation>
    <scope>NUCLEOTIDE SEQUENCE [LARGE SCALE GENOMIC DNA]</scope>
    <source>
        <strain evidence="2">EC202008001</strain>
        <tissue evidence="2">Blood</tissue>
    </source>
</reference>
<dbReference type="Proteomes" id="UP000824219">
    <property type="component" value="Linkage Group LG21"/>
</dbReference>
<feature type="region of interest" description="Disordered" evidence="1">
    <location>
        <begin position="51"/>
        <end position="78"/>
    </location>
</feature>
<accession>A0A9D3NDW2</accession>
<name>A0A9D3NDW2_9TELE</name>
<dbReference type="AlphaFoldDB" id="A0A9D3NDW2"/>
<feature type="compositionally biased region" description="Low complexity" evidence="1">
    <location>
        <begin position="63"/>
        <end position="78"/>
    </location>
</feature>
<protein>
    <submittedName>
        <fullName evidence="2">Uncharacterized protein</fullName>
    </submittedName>
</protein>
<proteinExistence type="predicted"/>
<gene>
    <name evidence="2" type="ORF">KOW79_017704</name>
</gene>
<organism evidence="2 3">
    <name type="scientific">Hemibagrus wyckioides</name>
    <dbReference type="NCBI Taxonomy" id="337641"/>
    <lineage>
        <taxon>Eukaryota</taxon>
        <taxon>Metazoa</taxon>
        <taxon>Chordata</taxon>
        <taxon>Craniata</taxon>
        <taxon>Vertebrata</taxon>
        <taxon>Euteleostomi</taxon>
        <taxon>Actinopterygii</taxon>
        <taxon>Neopterygii</taxon>
        <taxon>Teleostei</taxon>
        <taxon>Ostariophysi</taxon>
        <taxon>Siluriformes</taxon>
        <taxon>Bagridae</taxon>
        <taxon>Hemibagrus</taxon>
    </lineage>
</organism>
<dbReference type="EMBL" id="JAHKSW010000021">
    <property type="protein sequence ID" value="KAG7319230.1"/>
    <property type="molecule type" value="Genomic_DNA"/>
</dbReference>
<evidence type="ECO:0000313" key="3">
    <source>
        <dbReference type="Proteomes" id="UP000824219"/>
    </source>
</evidence>
<sequence>MSGVVRVRAGEVTRSVPECCLPHSQSPLTAHTSASSRSLARISEVRDEAVKHVGKGRGGRAAGGAARQSAAQTPAAAD</sequence>
<evidence type="ECO:0000256" key="1">
    <source>
        <dbReference type="SAM" id="MobiDB-lite"/>
    </source>
</evidence>